<proteinExistence type="predicted"/>
<feature type="transmembrane region" description="Helical" evidence="1">
    <location>
        <begin position="12"/>
        <end position="31"/>
    </location>
</feature>
<evidence type="ECO:0000313" key="2">
    <source>
        <dbReference type="EMBL" id="RNB90143.1"/>
    </source>
</evidence>
<dbReference type="AlphaFoldDB" id="A0A3M8DPU2"/>
<name>A0A3M8DPU2_9BACL</name>
<accession>A0A3M8DPU2</accession>
<evidence type="ECO:0000313" key="3">
    <source>
        <dbReference type="Proteomes" id="UP000269573"/>
    </source>
</evidence>
<feature type="transmembrane region" description="Helical" evidence="1">
    <location>
        <begin position="56"/>
        <end position="77"/>
    </location>
</feature>
<dbReference type="Proteomes" id="UP000269573">
    <property type="component" value="Unassembled WGS sequence"/>
</dbReference>
<dbReference type="RefSeq" id="WP_122922009.1">
    <property type="nucleotide sequence ID" value="NZ_RHHU01000002.1"/>
</dbReference>
<gene>
    <name evidence="2" type="ORF">EDM59_01460</name>
</gene>
<evidence type="ECO:0000256" key="1">
    <source>
        <dbReference type="SAM" id="Phobius"/>
    </source>
</evidence>
<dbReference type="EMBL" id="RHHU01000002">
    <property type="protein sequence ID" value="RNB90143.1"/>
    <property type="molecule type" value="Genomic_DNA"/>
</dbReference>
<keyword evidence="3" id="KW-1185">Reference proteome</keyword>
<keyword evidence="1" id="KW-0472">Membrane</keyword>
<keyword evidence="1" id="KW-1133">Transmembrane helix</keyword>
<sequence>MGFLETFQHRVGLTTFALVSLIVGAITQFYYQVVKAPTLTSFINTIIESTNNDELLLTWVLNLFSGAFLGLAGFLWAKEAITGDFYYDSSEVASRITCAIVGLLCFVYATVFIGYVFTALLGIVIASVIGFILINSKK</sequence>
<protein>
    <submittedName>
        <fullName evidence="2">Uncharacterized protein</fullName>
    </submittedName>
</protein>
<feature type="transmembrane region" description="Helical" evidence="1">
    <location>
        <begin position="115"/>
        <end position="134"/>
    </location>
</feature>
<comment type="caution">
    <text evidence="2">The sequence shown here is derived from an EMBL/GenBank/DDBJ whole genome shotgun (WGS) entry which is preliminary data.</text>
</comment>
<keyword evidence="1" id="KW-0812">Transmembrane</keyword>
<organism evidence="2 3">
    <name type="scientific">Brevibacillus nitrificans</name>
    <dbReference type="NCBI Taxonomy" id="651560"/>
    <lineage>
        <taxon>Bacteria</taxon>
        <taxon>Bacillati</taxon>
        <taxon>Bacillota</taxon>
        <taxon>Bacilli</taxon>
        <taxon>Bacillales</taxon>
        <taxon>Paenibacillaceae</taxon>
        <taxon>Brevibacillus</taxon>
    </lineage>
</organism>
<reference evidence="2 3" key="1">
    <citation type="submission" date="2018-10" db="EMBL/GenBank/DDBJ databases">
        <title>Phylogenomics of Brevibacillus.</title>
        <authorList>
            <person name="Dunlap C."/>
        </authorList>
    </citation>
    <scope>NUCLEOTIDE SEQUENCE [LARGE SCALE GENOMIC DNA]</scope>
    <source>
        <strain evidence="2 3">JCM 15774</strain>
    </source>
</reference>